<dbReference type="CDD" id="cd00165">
    <property type="entry name" value="S4"/>
    <property type="match status" value="1"/>
</dbReference>
<dbReference type="AlphaFoldDB" id="A0A0F7BI79"/>
<dbReference type="PANTHER" id="PTHR11831">
    <property type="entry name" value="30S 40S RIBOSOMAL PROTEIN"/>
    <property type="match status" value="1"/>
</dbReference>
<dbReference type="InterPro" id="IPR036986">
    <property type="entry name" value="S4_RNA-bd_sf"/>
</dbReference>
<protein>
    <submittedName>
        <fullName evidence="9">Ribosomal protein S4</fullName>
    </submittedName>
</protein>
<keyword evidence="3 6" id="KW-0694">RNA-binding</keyword>
<dbReference type="InterPro" id="IPR022801">
    <property type="entry name" value="Ribosomal_uS4"/>
</dbReference>
<organism evidence="9">
    <name type="scientific">Lobosphaera incisa</name>
    <dbReference type="NCBI Taxonomy" id="312850"/>
    <lineage>
        <taxon>Eukaryota</taxon>
        <taxon>Viridiplantae</taxon>
        <taxon>Chlorophyta</taxon>
        <taxon>core chlorophytes</taxon>
        <taxon>Trebouxiophyceae</taxon>
        <taxon>Trebouxiales</taxon>
        <taxon>Trebouxiaceae</taxon>
        <taxon>Lobosphaera</taxon>
    </lineage>
</organism>
<evidence type="ECO:0000256" key="6">
    <source>
        <dbReference type="PROSITE-ProRule" id="PRU00182"/>
    </source>
</evidence>
<dbReference type="RefSeq" id="YP_009138100.1">
    <property type="nucleotide sequence ID" value="NC_027060.1"/>
</dbReference>
<evidence type="ECO:0000256" key="1">
    <source>
        <dbReference type="ARBA" id="ARBA00007465"/>
    </source>
</evidence>
<proteinExistence type="inferred from homology"/>
<dbReference type="GeneID" id="24284969"/>
<keyword evidence="2" id="KW-0699">rRNA-binding</keyword>
<geneLocation type="mitochondrion" evidence="9"/>
<dbReference type="Gene3D" id="1.10.1050.10">
    <property type="entry name" value="Ribosomal Protein S4 Delta 41, Chain A, domain 1"/>
    <property type="match status" value="1"/>
</dbReference>
<dbReference type="Pfam" id="PF01479">
    <property type="entry name" value="S4"/>
    <property type="match status" value="1"/>
</dbReference>
<feature type="domain" description="RNA-binding S4" evidence="8">
    <location>
        <begin position="217"/>
        <end position="279"/>
    </location>
</feature>
<dbReference type="GO" id="GO:0015935">
    <property type="term" value="C:small ribosomal subunit"/>
    <property type="evidence" value="ECO:0007669"/>
    <property type="project" value="TreeGrafter"/>
</dbReference>
<dbReference type="SUPFAM" id="SSF55174">
    <property type="entry name" value="Alpha-L RNA-binding motif"/>
    <property type="match status" value="1"/>
</dbReference>
<gene>
    <name evidence="9" type="primary">rps4</name>
    <name evidence="9" type="ORF">LOBIN_mt034</name>
</gene>
<evidence type="ECO:0000256" key="2">
    <source>
        <dbReference type="ARBA" id="ARBA00022730"/>
    </source>
</evidence>
<dbReference type="SMART" id="SM00363">
    <property type="entry name" value="S4"/>
    <property type="match status" value="1"/>
</dbReference>
<feature type="compositionally biased region" description="Polar residues" evidence="7">
    <location>
        <begin position="409"/>
        <end position="425"/>
    </location>
</feature>
<feature type="region of interest" description="Disordered" evidence="7">
    <location>
        <begin position="409"/>
        <end position="430"/>
    </location>
</feature>
<dbReference type="PROSITE" id="PS50889">
    <property type="entry name" value="S4"/>
    <property type="match status" value="1"/>
</dbReference>
<evidence type="ECO:0000256" key="5">
    <source>
        <dbReference type="ARBA" id="ARBA00023274"/>
    </source>
</evidence>
<dbReference type="GO" id="GO:0042274">
    <property type="term" value="P:ribosomal small subunit biogenesis"/>
    <property type="evidence" value="ECO:0007669"/>
    <property type="project" value="TreeGrafter"/>
</dbReference>
<keyword evidence="9" id="KW-0496">Mitochondrion</keyword>
<name>A0A0F7BI79_9CHLO</name>
<dbReference type="EMBL" id="KP902678">
    <property type="protein sequence ID" value="AKF78658.1"/>
    <property type="molecule type" value="Genomic_DNA"/>
</dbReference>
<evidence type="ECO:0000256" key="3">
    <source>
        <dbReference type="ARBA" id="ARBA00022884"/>
    </source>
</evidence>
<evidence type="ECO:0000313" key="9">
    <source>
        <dbReference type="EMBL" id="AKF78658.1"/>
    </source>
</evidence>
<evidence type="ECO:0000256" key="4">
    <source>
        <dbReference type="ARBA" id="ARBA00022980"/>
    </source>
</evidence>
<reference evidence="9" key="1">
    <citation type="journal article" date="2015" name="BMC Genomics">
        <title>The complete mitochondrial genome sequence of the green microalga Lobosphaera (Parietochloris) incisa reveals a new type of palindromic repetitive repeat.</title>
        <authorList>
            <person name="Tourasse N.J."/>
            <person name="Shtaida N."/>
            <person name="Khozin-Goldberg I."/>
            <person name="Boussiba S."/>
            <person name="Vallon O."/>
        </authorList>
    </citation>
    <scope>NUCLEOTIDE SEQUENCE</scope>
    <source>
        <strain evidence="9">SAG 2468</strain>
    </source>
</reference>
<comment type="similarity">
    <text evidence="1">Belongs to the universal ribosomal protein uS4 family.</text>
</comment>
<dbReference type="Gene3D" id="3.10.290.10">
    <property type="entry name" value="RNA-binding S4 domain"/>
    <property type="match status" value="1"/>
</dbReference>
<keyword evidence="5" id="KW-0687">Ribonucleoprotein</keyword>
<dbReference type="GO" id="GO:0019843">
    <property type="term" value="F:rRNA binding"/>
    <property type="evidence" value="ECO:0007669"/>
    <property type="project" value="UniProtKB-KW"/>
</dbReference>
<keyword evidence="4 9" id="KW-0689">Ribosomal protein</keyword>
<dbReference type="InterPro" id="IPR002942">
    <property type="entry name" value="S4_RNA-bd"/>
</dbReference>
<sequence>MTIKRLKRINREFLKPIGHTLPENFLPFQKIDKKTRLLFALNNKQLKGKPSTLEKTIKNAQNKIIKSSLIPLLYQKQVNNFFPFLKNSFLSSVGGKDFNSVDYTKEWQNQKPVSILKKDGFSASPFLQKREGNIKELEKFHFLYSLHQLQHQLKPSLKYNSSREISPFLYKLRERKKVSILYGNLSVKQIKKSIHMVTGGALEKGRVDEIFFLILESRLDVALCRICFFKTIRAARQWIYHGKIKVNSAIVTFPGYLLQPGDVISVKSDSIERLKTEIKKNCGFDVASEKKFISTGCNDSALGELIQVEQPVKTLSRGESAPSNTQGAAWISQNSWFRLNINRALCQTKKEWNHKASAGKENVSVVRYDTRKSGDFCFWEQDKTFFILNRIVNLLFDLKIGTQYSPSLGKKQNNEQPFYNQYTDNSSERFGQEQPEQISDLLEKQNNQFQEISCSMILKSKEFLVEQLGLCNSFQPANSFFFQKSAHIVKGIQKLDYLHSLYDKNIGDHQRSPLGTTKKNRATPNNLLLFLQLKKILVEALFPVHLIDYAKPLNVKGIRKKITPLGALKPINLEVSYKLLTAIYLYPPQKIALPALLDIESVKRSFM</sequence>
<accession>A0A0F7BI79</accession>
<evidence type="ECO:0000259" key="8">
    <source>
        <dbReference type="SMART" id="SM00363"/>
    </source>
</evidence>
<evidence type="ECO:0000256" key="7">
    <source>
        <dbReference type="SAM" id="MobiDB-lite"/>
    </source>
</evidence>
<dbReference type="GO" id="GO:0003735">
    <property type="term" value="F:structural constituent of ribosome"/>
    <property type="evidence" value="ECO:0007669"/>
    <property type="project" value="TreeGrafter"/>
</dbReference>
<dbReference type="PANTHER" id="PTHR11831:SF4">
    <property type="entry name" value="SMALL RIBOSOMAL SUBUNIT PROTEIN US4M"/>
    <property type="match status" value="1"/>
</dbReference>